<sequence length="152" mass="16906">MNDLNIKIRLITELVQLIGSKIKRIKAAISDTSESMKNDTKSSAGDKFETGREMMQIELNKQQVQLGKQLHLQKDLKQINLNKTYSTVEFGSLVQTNKGIYLMAIAHGKLNVEGIDYYALSMASPIGQALKGAKAGDTIHFNKQNIVIKEVL</sequence>
<comment type="caution">
    <text evidence="1">The sequence shown here is derived from an EMBL/GenBank/DDBJ whole genome shotgun (WGS) entry which is preliminary data.</text>
</comment>
<proteinExistence type="predicted"/>
<evidence type="ECO:0000313" key="2">
    <source>
        <dbReference type="Proteomes" id="UP000605676"/>
    </source>
</evidence>
<dbReference type="Proteomes" id="UP000605676">
    <property type="component" value="Unassembled WGS sequence"/>
</dbReference>
<name>A0ABS1HMG4_9BACT</name>
<accession>A0ABS1HMG4</accession>
<evidence type="ECO:0000313" key="1">
    <source>
        <dbReference type="EMBL" id="MBK3518443.1"/>
    </source>
</evidence>
<evidence type="ECO:0008006" key="3">
    <source>
        <dbReference type="Google" id="ProtNLM"/>
    </source>
</evidence>
<reference evidence="1 2" key="1">
    <citation type="submission" date="2021-01" db="EMBL/GenBank/DDBJ databases">
        <title>Carboxyliciviraga sp.nov., isolated from coastal sediments.</title>
        <authorList>
            <person name="Lu D."/>
            <person name="Zhang T."/>
        </authorList>
    </citation>
    <scope>NUCLEOTIDE SEQUENCE [LARGE SCALE GENOMIC DNA]</scope>
    <source>
        <strain evidence="1 2">N1Y132</strain>
    </source>
</reference>
<gene>
    <name evidence="1" type="ORF">JIV24_13955</name>
</gene>
<dbReference type="RefSeq" id="WP_200465670.1">
    <property type="nucleotide sequence ID" value="NZ_JAENRR010000034.1"/>
</dbReference>
<protein>
    <recommendedName>
        <fullName evidence="3">3-oxoacyl-ACP synthase</fullName>
    </recommendedName>
</protein>
<organism evidence="1 2">
    <name type="scientific">Carboxylicivirga marina</name>
    <dbReference type="NCBI Taxonomy" id="2800988"/>
    <lineage>
        <taxon>Bacteria</taxon>
        <taxon>Pseudomonadati</taxon>
        <taxon>Bacteroidota</taxon>
        <taxon>Bacteroidia</taxon>
        <taxon>Marinilabiliales</taxon>
        <taxon>Marinilabiliaceae</taxon>
        <taxon>Carboxylicivirga</taxon>
    </lineage>
</organism>
<dbReference type="EMBL" id="JAENRR010000034">
    <property type="protein sequence ID" value="MBK3518443.1"/>
    <property type="molecule type" value="Genomic_DNA"/>
</dbReference>
<keyword evidence="2" id="KW-1185">Reference proteome</keyword>